<dbReference type="EMBL" id="DS237336">
    <property type="protein sequence ID" value="EDP38980.1"/>
    <property type="molecule type" value="Genomic_DNA"/>
</dbReference>
<sequence length="97" mass="11109">MIDWVNWGLIVGVCASEERTGGQTLQFAFSDEVRAEMRERGGVGIRGGWYILRDRTVVTVLALSKVWAEMRKRVNERAGGYTHLRRPYRTSGHEQKV</sequence>
<protein>
    <submittedName>
        <fullName evidence="1">Uncharacterized protein</fullName>
    </submittedName>
</protein>
<dbReference type="AlphaFoldDB" id="A8NJ55"/>
<organism evidence="1">
    <name type="scientific">Brugia malayi</name>
    <name type="common">Filarial nematode worm</name>
    <dbReference type="NCBI Taxonomy" id="6279"/>
    <lineage>
        <taxon>Eukaryota</taxon>
        <taxon>Metazoa</taxon>
        <taxon>Ecdysozoa</taxon>
        <taxon>Nematoda</taxon>
        <taxon>Chromadorea</taxon>
        <taxon>Rhabditida</taxon>
        <taxon>Spirurina</taxon>
        <taxon>Spiruromorpha</taxon>
        <taxon>Filarioidea</taxon>
        <taxon>Onchocercidae</taxon>
        <taxon>Brugia</taxon>
    </lineage>
</organism>
<reference evidence="1" key="1">
    <citation type="journal article" date="2007" name="Science">
        <title>Draft genome of the filarial nematode parasite Brugia malayi.</title>
        <authorList>
            <person name="Ghedin E."/>
            <person name="Wang S."/>
            <person name="Spiro D."/>
            <person name="Caler E."/>
            <person name="Zhao Q."/>
            <person name="Crabtree J."/>
            <person name="Allen J.E."/>
            <person name="Delcher A.L."/>
            <person name="Guiliano D.B."/>
            <person name="Miranda-Saavedra D."/>
            <person name="Angiuoli S.V."/>
            <person name="Creasy T."/>
            <person name="Amedeo P."/>
            <person name="Haas B."/>
            <person name="El-Sayed N.M."/>
            <person name="Wortman J.R."/>
            <person name="Feldblyum T."/>
            <person name="Tallon L."/>
            <person name="Schatz M."/>
            <person name="Shumway M."/>
            <person name="Koo H."/>
            <person name="Salzberg S.L."/>
            <person name="Schobel S."/>
            <person name="Pertea M."/>
            <person name="Pop M."/>
            <person name="White O."/>
            <person name="Barton G.J."/>
            <person name="Carlow C.K."/>
            <person name="Crawford M.J."/>
            <person name="Daub J."/>
            <person name="Dimmic M.W."/>
            <person name="Estes C.F."/>
            <person name="Foster J.M."/>
            <person name="Ganatra M."/>
            <person name="Gregory W.F."/>
            <person name="Johnson N.M."/>
            <person name="Jin J."/>
            <person name="Komuniecki R."/>
            <person name="Korf I."/>
            <person name="Kumar S."/>
            <person name="Laney S."/>
            <person name="Li B.W."/>
            <person name="Li W."/>
            <person name="Lindblom T.H."/>
            <person name="Lustigman S."/>
            <person name="Ma D."/>
            <person name="Maina C.V."/>
            <person name="Martin D.M."/>
            <person name="McCarter J.P."/>
            <person name="McReynolds L."/>
            <person name="Mitreva M."/>
            <person name="Nutman T.B."/>
            <person name="Parkinson J."/>
            <person name="Peregrin-Alvarez J.M."/>
            <person name="Poole C."/>
            <person name="Ren Q."/>
            <person name="Saunders L."/>
            <person name="Sluder A.E."/>
            <person name="Smith K."/>
            <person name="Stanke M."/>
            <person name="Unnasch T.R."/>
            <person name="Ware J."/>
            <person name="Wei A.D."/>
            <person name="Weil G."/>
            <person name="Williams D.J."/>
            <person name="Zhang Y."/>
            <person name="Williams S.A."/>
            <person name="Fraser-Liggett C."/>
            <person name="Slatko B."/>
            <person name="Blaxter M.L."/>
            <person name="Scott A.L."/>
        </authorList>
    </citation>
    <scope>NUCLEOTIDE SEQUENCE [LARGE SCALE GENOMIC DNA]</scope>
</reference>
<evidence type="ECO:0000313" key="1">
    <source>
        <dbReference type="EMBL" id="EDP38980.1"/>
    </source>
</evidence>
<name>A8NJ55_BRUMA</name>
<gene>
    <name evidence="1" type="ORF">Bm1_03555</name>
</gene>
<accession>A8NJ55</accession>
<proteinExistence type="predicted"/>